<evidence type="ECO:0000259" key="9">
    <source>
        <dbReference type="Pfam" id="PF12704"/>
    </source>
</evidence>
<dbReference type="InterPro" id="IPR025857">
    <property type="entry name" value="MacB_PCD"/>
</dbReference>
<feature type="domain" description="MacB-like periplasmic core" evidence="9">
    <location>
        <begin position="21"/>
        <end position="252"/>
    </location>
</feature>
<evidence type="ECO:0000256" key="2">
    <source>
        <dbReference type="ARBA" id="ARBA00022475"/>
    </source>
</evidence>
<evidence type="ECO:0000259" key="8">
    <source>
        <dbReference type="Pfam" id="PF02687"/>
    </source>
</evidence>
<evidence type="ECO:0000256" key="3">
    <source>
        <dbReference type="ARBA" id="ARBA00022692"/>
    </source>
</evidence>
<feature type="transmembrane region" description="Helical" evidence="7">
    <location>
        <begin position="345"/>
        <end position="366"/>
    </location>
</feature>
<dbReference type="PANTHER" id="PTHR30572:SF4">
    <property type="entry name" value="ABC TRANSPORTER PERMEASE YTRF"/>
    <property type="match status" value="1"/>
</dbReference>
<keyword evidence="3 7" id="KW-0812">Transmembrane</keyword>
<feature type="domain" description="ABC3 transporter permease C-terminal" evidence="8">
    <location>
        <begin position="295"/>
        <end position="408"/>
    </location>
</feature>
<evidence type="ECO:0000256" key="7">
    <source>
        <dbReference type="SAM" id="Phobius"/>
    </source>
</evidence>
<accession>A0ABP8NNF6</accession>
<evidence type="ECO:0000256" key="4">
    <source>
        <dbReference type="ARBA" id="ARBA00022989"/>
    </source>
</evidence>
<dbReference type="Pfam" id="PF12704">
    <property type="entry name" value="MacB_PCD"/>
    <property type="match status" value="1"/>
</dbReference>
<keyword evidence="4 7" id="KW-1133">Transmembrane helix</keyword>
<evidence type="ECO:0000256" key="6">
    <source>
        <dbReference type="ARBA" id="ARBA00038076"/>
    </source>
</evidence>
<dbReference type="RefSeq" id="WP_345083813.1">
    <property type="nucleotide sequence ID" value="NZ_BAABFA010000019.1"/>
</dbReference>
<comment type="subcellular location">
    <subcellularLocation>
        <location evidence="1">Cell membrane</location>
        <topology evidence="1">Multi-pass membrane protein</topology>
    </subcellularLocation>
</comment>
<keyword evidence="11" id="KW-1185">Reference proteome</keyword>
<gene>
    <name evidence="10" type="ORF">GCM10023093_25500</name>
</gene>
<evidence type="ECO:0000256" key="5">
    <source>
        <dbReference type="ARBA" id="ARBA00023136"/>
    </source>
</evidence>
<comment type="caution">
    <text evidence="10">The sequence shown here is derived from an EMBL/GenBank/DDBJ whole genome shotgun (WGS) entry which is preliminary data.</text>
</comment>
<dbReference type="Pfam" id="PF02687">
    <property type="entry name" value="FtsX"/>
    <property type="match status" value="1"/>
</dbReference>
<proteinExistence type="inferred from homology"/>
<feature type="transmembrane region" description="Helical" evidence="7">
    <location>
        <begin position="378"/>
        <end position="398"/>
    </location>
</feature>
<keyword evidence="2" id="KW-1003">Cell membrane</keyword>
<evidence type="ECO:0000313" key="11">
    <source>
        <dbReference type="Proteomes" id="UP001500067"/>
    </source>
</evidence>
<feature type="transmembrane region" description="Helical" evidence="7">
    <location>
        <begin position="286"/>
        <end position="313"/>
    </location>
</feature>
<dbReference type="InterPro" id="IPR003838">
    <property type="entry name" value="ABC3_permease_C"/>
</dbReference>
<keyword evidence="5 7" id="KW-0472">Membrane</keyword>
<sequence length="415" mass="44708">MQLFFNAVLAFRAIRTNKLRSSLTIAIIGLGIMALVGILTAIEVMKASIYSNFSSMGVNTFQITSEILKKKKHKGGGVNVTVVDGKSITYEEAKMFRERYRFPSEVGVSFGATDIATVQYRSQKTNPNIRVVGGDEAYLGVSDTKLEAGRNFSVAEVQMGGYVCILGNGVAKKLFKNKLREGINQIVSVGNMKCRVIGIMETKGGSMIMNADNKVVLPLLTARSQFGESDDSYLLSIKIDNINQKDLAAEEAEGVFRVIRKLPLGTENNFSITQNNDLVEIVMDSIVYISLAAVIIGIITLLGSVIGLMNIMLVSVAERTREIGVSKALGARSSTIKQQFLTESVLISLLGGITGIILGILLGNSVGGIFGTGFVVPWLWMGMGVTLCALVGIISGIYPAIKASKLDPIVALRYE</sequence>
<dbReference type="Proteomes" id="UP001500067">
    <property type="component" value="Unassembled WGS sequence"/>
</dbReference>
<protein>
    <submittedName>
        <fullName evidence="10">ABC transporter permease</fullName>
    </submittedName>
</protein>
<feature type="transmembrane region" description="Helical" evidence="7">
    <location>
        <begin position="21"/>
        <end position="42"/>
    </location>
</feature>
<dbReference type="InterPro" id="IPR050250">
    <property type="entry name" value="Macrolide_Exporter_MacB"/>
</dbReference>
<dbReference type="PANTHER" id="PTHR30572">
    <property type="entry name" value="MEMBRANE COMPONENT OF TRANSPORTER-RELATED"/>
    <property type="match status" value="1"/>
</dbReference>
<dbReference type="EMBL" id="BAABFA010000019">
    <property type="protein sequence ID" value="GAA4468264.1"/>
    <property type="molecule type" value="Genomic_DNA"/>
</dbReference>
<evidence type="ECO:0000256" key="1">
    <source>
        <dbReference type="ARBA" id="ARBA00004651"/>
    </source>
</evidence>
<reference evidence="11" key="1">
    <citation type="journal article" date="2019" name="Int. J. Syst. Evol. Microbiol.">
        <title>The Global Catalogue of Microorganisms (GCM) 10K type strain sequencing project: providing services to taxonomists for standard genome sequencing and annotation.</title>
        <authorList>
            <consortium name="The Broad Institute Genomics Platform"/>
            <consortium name="The Broad Institute Genome Sequencing Center for Infectious Disease"/>
            <person name="Wu L."/>
            <person name="Ma J."/>
        </authorList>
    </citation>
    <scope>NUCLEOTIDE SEQUENCE [LARGE SCALE GENOMIC DNA]</scope>
    <source>
        <strain evidence="11">JCM 32105</strain>
    </source>
</reference>
<organism evidence="10 11">
    <name type="scientific">Nemorincola caseinilytica</name>
    <dbReference type="NCBI Taxonomy" id="2054315"/>
    <lineage>
        <taxon>Bacteria</taxon>
        <taxon>Pseudomonadati</taxon>
        <taxon>Bacteroidota</taxon>
        <taxon>Chitinophagia</taxon>
        <taxon>Chitinophagales</taxon>
        <taxon>Chitinophagaceae</taxon>
        <taxon>Nemorincola</taxon>
    </lineage>
</organism>
<name>A0ABP8NNF6_9BACT</name>
<comment type="similarity">
    <text evidence="6">Belongs to the ABC-4 integral membrane protein family.</text>
</comment>
<evidence type="ECO:0000313" key="10">
    <source>
        <dbReference type="EMBL" id="GAA4468264.1"/>
    </source>
</evidence>